<gene>
    <name evidence="8" type="ORF">Taro_044051</name>
</gene>
<dbReference type="Gene3D" id="3.30.450.30">
    <property type="entry name" value="Dynein light chain 2a, cytoplasmic"/>
    <property type="match status" value="1"/>
</dbReference>
<keyword evidence="9" id="KW-1185">Reference proteome</keyword>
<dbReference type="GO" id="GO:0005856">
    <property type="term" value="C:cytoskeleton"/>
    <property type="evidence" value="ECO:0007669"/>
    <property type="project" value="UniProtKB-SubCell"/>
</dbReference>
<sequence>MSWQTYVDDHLMCDVGDGHTLTAAAIVGHDGSVWAQSKSFPQVSTALPSSSPLLLLLPPPFRPALKPEEVSGIMNDFNEPGFLAPTGLFLGATKYMVIQGEPGAVIRGKKGSGGVTIKKTGQALVFGIYNEPVTAGQCNMVVERLGDYLVEQGL</sequence>
<dbReference type="AlphaFoldDB" id="A0A843WSZ6"/>
<dbReference type="SMART" id="SM00392">
    <property type="entry name" value="PROF"/>
    <property type="match status" value="1"/>
</dbReference>
<dbReference type="PRINTS" id="PR00392">
    <property type="entry name" value="PROFILIN"/>
</dbReference>
<evidence type="ECO:0000256" key="1">
    <source>
        <dbReference type="ARBA" id="ARBA00004245"/>
    </source>
</evidence>
<evidence type="ECO:0000256" key="5">
    <source>
        <dbReference type="ARBA" id="ARBA00023212"/>
    </source>
</evidence>
<dbReference type="EMBL" id="NMUH01004882">
    <property type="protein sequence ID" value="MQM11147.1"/>
    <property type="molecule type" value="Genomic_DNA"/>
</dbReference>
<dbReference type="Pfam" id="PF00235">
    <property type="entry name" value="Profilin"/>
    <property type="match status" value="1"/>
</dbReference>
<proteinExistence type="inferred from homology"/>
<dbReference type="InterPro" id="IPR036140">
    <property type="entry name" value="PFN_sf"/>
</dbReference>
<dbReference type="PANTHER" id="PTHR11604">
    <property type="entry name" value="PROFILIN"/>
    <property type="match status" value="1"/>
</dbReference>
<evidence type="ECO:0000256" key="6">
    <source>
        <dbReference type="RuleBase" id="RU003908"/>
    </source>
</evidence>
<dbReference type="GO" id="GO:0003785">
    <property type="term" value="F:actin monomer binding"/>
    <property type="evidence" value="ECO:0007669"/>
    <property type="project" value="TreeGrafter"/>
</dbReference>
<dbReference type="InterPro" id="IPR027310">
    <property type="entry name" value="Profilin_CS"/>
</dbReference>
<comment type="caution">
    <text evidence="8">The sequence shown here is derived from an EMBL/GenBank/DDBJ whole genome shotgun (WGS) entry which is preliminary data.</text>
</comment>
<evidence type="ECO:0000256" key="4">
    <source>
        <dbReference type="ARBA" id="ARBA00023203"/>
    </source>
</evidence>
<dbReference type="CDD" id="cd00148">
    <property type="entry name" value="PROF"/>
    <property type="match status" value="1"/>
</dbReference>
<evidence type="ECO:0000313" key="9">
    <source>
        <dbReference type="Proteomes" id="UP000652761"/>
    </source>
</evidence>
<comment type="similarity">
    <text evidence="2 7">Belongs to the profilin family.</text>
</comment>
<keyword evidence="4 7" id="KW-0009">Actin-binding</keyword>
<dbReference type="GO" id="GO:0005938">
    <property type="term" value="C:cell cortex"/>
    <property type="evidence" value="ECO:0007669"/>
    <property type="project" value="TreeGrafter"/>
</dbReference>
<dbReference type="SUPFAM" id="SSF55770">
    <property type="entry name" value="Profilin (actin-binding protein)"/>
    <property type="match status" value="1"/>
</dbReference>
<dbReference type="OrthoDB" id="421374at2759"/>
<evidence type="ECO:0000256" key="7">
    <source>
        <dbReference type="RuleBase" id="RU003909"/>
    </source>
</evidence>
<dbReference type="Proteomes" id="UP000652761">
    <property type="component" value="Unassembled WGS sequence"/>
</dbReference>
<comment type="subcellular location">
    <subcellularLocation>
        <location evidence="1">Cytoplasm</location>
        <location evidence="1">Cytoskeleton</location>
    </subcellularLocation>
</comment>
<dbReference type="PANTHER" id="PTHR11604:SF35">
    <property type="entry name" value="PROFILIN-3"/>
    <property type="match status" value="1"/>
</dbReference>
<comment type="subunit">
    <text evidence="6">Occurs in many kinds of cells as a complex with monomeric actin in a 1:1 ratio.</text>
</comment>
<dbReference type="PRINTS" id="PR01640">
    <property type="entry name" value="PROFILINPLNT"/>
</dbReference>
<dbReference type="InterPro" id="IPR048278">
    <property type="entry name" value="PFN"/>
</dbReference>
<dbReference type="InterPro" id="IPR005455">
    <property type="entry name" value="PFN_euk"/>
</dbReference>
<comment type="function">
    <text evidence="6">Binds to actin and affects the structure of the cytoskeleton. At high concentrations, profilin prevents the polymerization of actin, whereas it enhances it at low concentrations.</text>
</comment>
<accession>A0A843WSZ6</accession>
<name>A0A843WSZ6_COLES</name>
<evidence type="ECO:0000256" key="3">
    <source>
        <dbReference type="ARBA" id="ARBA00022490"/>
    </source>
</evidence>
<dbReference type="PROSITE" id="PS00414">
    <property type="entry name" value="PROFILIN"/>
    <property type="match status" value="1"/>
</dbReference>
<evidence type="ECO:0000313" key="8">
    <source>
        <dbReference type="EMBL" id="MQM11147.1"/>
    </source>
</evidence>
<organism evidence="8 9">
    <name type="scientific">Colocasia esculenta</name>
    <name type="common">Wild taro</name>
    <name type="synonym">Arum esculentum</name>
    <dbReference type="NCBI Taxonomy" id="4460"/>
    <lineage>
        <taxon>Eukaryota</taxon>
        <taxon>Viridiplantae</taxon>
        <taxon>Streptophyta</taxon>
        <taxon>Embryophyta</taxon>
        <taxon>Tracheophyta</taxon>
        <taxon>Spermatophyta</taxon>
        <taxon>Magnoliopsida</taxon>
        <taxon>Liliopsida</taxon>
        <taxon>Araceae</taxon>
        <taxon>Aroideae</taxon>
        <taxon>Colocasieae</taxon>
        <taxon>Colocasia</taxon>
    </lineage>
</organism>
<evidence type="ECO:0000256" key="2">
    <source>
        <dbReference type="ARBA" id="ARBA00010058"/>
    </source>
</evidence>
<reference evidence="8" key="1">
    <citation type="submission" date="2017-07" db="EMBL/GenBank/DDBJ databases">
        <title>Taro Niue Genome Assembly and Annotation.</title>
        <authorList>
            <person name="Atibalentja N."/>
            <person name="Keating K."/>
            <person name="Fields C.J."/>
        </authorList>
    </citation>
    <scope>NUCLEOTIDE SEQUENCE</scope>
    <source>
        <strain evidence="8">Niue_2</strain>
        <tissue evidence="8">Leaf</tissue>
    </source>
</reference>
<keyword evidence="3" id="KW-0963">Cytoplasm</keyword>
<protein>
    <recommendedName>
        <fullName evidence="7">Profilin</fullName>
    </recommendedName>
</protein>
<keyword evidence="5 6" id="KW-0206">Cytoskeleton</keyword>